<evidence type="ECO:0000256" key="2">
    <source>
        <dbReference type="ARBA" id="ARBA00022801"/>
    </source>
</evidence>
<dbReference type="InterPro" id="IPR041127">
    <property type="entry name" value="PET_hydrolase/cutinase-like"/>
</dbReference>
<dbReference type="Proteomes" id="UP000316406">
    <property type="component" value="Unassembled WGS sequence"/>
</dbReference>
<protein>
    <submittedName>
        <fullName evidence="4">Alpha/beta hydrolase</fullName>
    </submittedName>
</protein>
<organism evidence="4 5">
    <name type="scientific">Brevibacterium aurantiacum</name>
    <dbReference type="NCBI Taxonomy" id="273384"/>
    <lineage>
        <taxon>Bacteria</taxon>
        <taxon>Bacillati</taxon>
        <taxon>Actinomycetota</taxon>
        <taxon>Actinomycetes</taxon>
        <taxon>Micrococcales</taxon>
        <taxon>Brevibacteriaceae</taxon>
        <taxon>Brevibacterium</taxon>
    </lineage>
</organism>
<proteinExistence type="inferred from homology"/>
<sequence length="307" mass="32698">MYRVVEKPDLSFAEGELVKSLASRTTSALLLVALTLSIVLTGAPAGAAETSYENGPDPTSSSIEAVKGPFEVSTQTVSSYSVRDFGGGTIYYPASSVEGGYGAVAISPGYTARKSSIAWLGSRLASQGFVVFTIDTKTTSDRPASRGDQLLASLDYLTENSRIKDQVDPNRLAVMGHSMGGGGVFEAAKDRPELQGAIAMTPWNTNKTFSEVSTPTLIFGAQDDTVAPVSRHSIPLYSGLPSTTPRTYLELRGASHFAPNRSNTTIAAQSIAWLKAFLDEDRRYDQFLCPGPTTGIDLSDVRTSCPF</sequence>
<dbReference type="GO" id="GO:0052689">
    <property type="term" value="F:carboxylic ester hydrolase activity"/>
    <property type="evidence" value="ECO:0007669"/>
    <property type="project" value="UniProtKB-ARBA"/>
</dbReference>
<keyword evidence="2 4" id="KW-0378">Hydrolase</keyword>
<dbReference type="PANTHER" id="PTHR22946:SF9">
    <property type="entry name" value="POLYKETIDE TRANSFERASE AF380"/>
    <property type="match status" value="1"/>
</dbReference>
<dbReference type="PANTHER" id="PTHR22946">
    <property type="entry name" value="DIENELACTONE HYDROLASE DOMAIN-CONTAINING PROTEIN-RELATED"/>
    <property type="match status" value="1"/>
</dbReference>
<name>A0A556CQX6_BREAU</name>
<gene>
    <name evidence="4" type="ORF">FO013_00400</name>
</gene>
<evidence type="ECO:0000259" key="3">
    <source>
        <dbReference type="Pfam" id="PF12740"/>
    </source>
</evidence>
<accession>A0A556CQX6</accession>
<comment type="caution">
    <text evidence="4">The sequence shown here is derived from an EMBL/GenBank/DDBJ whole genome shotgun (WGS) entry which is preliminary data.</text>
</comment>
<dbReference type="Pfam" id="PF12740">
    <property type="entry name" value="PETase"/>
    <property type="match status" value="1"/>
</dbReference>
<keyword evidence="5" id="KW-1185">Reference proteome</keyword>
<evidence type="ECO:0000313" key="4">
    <source>
        <dbReference type="EMBL" id="TSI19839.1"/>
    </source>
</evidence>
<dbReference type="InterPro" id="IPR029058">
    <property type="entry name" value="AB_hydrolase_fold"/>
</dbReference>
<dbReference type="EMBL" id="VLTK01000001">
    <property type="protein sequence ID" value="TSI19839.1"/>
    <property type="molecule type" value="Genomic_DNA"/>
</dbReference>
<evidence type="ECO:0000313" key="5">
    <source>
        <dbReference type="Proteomes" id="UP000316406"/>
    </source>
</evidence>
<feature type="domain" description="PET hydrolase/cutinase-like" evidence="3">
    <location>
        <begin position="47"/>
        <end position="306"/>
    </location>
</feature>
<comment type="similarity">
    <text evidence="1">Belongs to the AB hydrolase superfamily.</text>
</comment>
<dbReference type="Gene3D" id="3.40.50.1820">
    <property type="entry name" value="alpha/beta hydrolase"/>
    <property type="match status" value="1"/>
</dbReference>
<reference evidence="4 5" key="1">
    <citation type="submission" date="2019-07" db="EMBL/GenBank/DDBJ databases">
        <title>Draft genome sequence of Brevibacterium aurantiacum XU54 isolated from Xinjiang China.</title>
        <authorList>
            <person name="Xu X."/>
        </authorList>
    </citation>
    <scope>NUCLEOTIDE SEQUENCE [LARGE SCALE GENOMIC DNA]</scope>
    <source>
        <strain evidence="4 5">XU54</strain>
    </source>
</reference>
<dbReference type="InterPro" id="IPR050261">
    <property type="entry name" value="FrsA_esterase"/>
</dbReference>
<dbReference type="AlphaFoldDB" id="A0A556CQX6"/>
<evidence type="ECO:0000256" key="1">
    <source>
        <dbReference type="ARBA" id="ARBA00008645"/>
    </source>
</evidence>
<dbReference type="OrthoDB" id="1466228at2"/>
<dbReference type="SUPFAM" id="SSF53474">
    <property type="entry name" value="alpha/beta-Hydrolases"/>
    <property type="match status" value="1"/>
</dbReference>